<dbReference type="SUPFAM" id="SSF53335">
    <property type="entry name" value="S-adenosyl-L-methionine-dependent methyltransferases"/>
    <property type="match status" value="1"/>
</dbReference>
<feature type="domain" description="Carrier" evidence="2">
    <location>
        <begin position="799"/>
        <end position="874"/>
    </location>
</feature>
<dbReference type="PROSITE" id="PS50075">
    <property type="entry name" value="CARRIER"/>
    <property type="match status" value="1"/>
</dbReference>
<dbReference type="Gene3D" id="3.40.50.150">
    <property type="entry name" value="Vaccinia Virus protein VP39"/>
    <property type="match status" value="1"/>
</dbReference>
<dbReference type="SUPFAM" id="SSF47336">
    <property type="entry name" value="ACP-like"/>
    <property type="match status" value="1"/>
</dbReference>
<dbReference type="Proteomes" id="UP000618986">
    <property type="component" value="Unassembled WGS sequence"/>
</dbReference>
<dbReference type="RefSeq" id="WP_311773601.1">
    <property type="nucleotide sequence ID" value="NZ_JACHJC010000001.1"/>
</dbReference>
<evidence type="ECO:0000259" key="2">
    <source>
        <dbReference type="PROSITE" id="PS50075"/>
    </source>
</evidence>
<dbReference type="InterPro" id="IPR000873">
    <property type="entry name" value="AMP-dep_synth/lig_dom"/>
</dbReference>
<dbReference type="NCBIfam" id="TIGR01444">
    <property type="entry name" value="fkbM_fam"/>
    <property type="match status" value="1"/>
</dbReference>
<dbReference type="InterPro" id="IPR009081">
    <property type="entry name" value="PP-bd_ACP"/>
</dbReference>
<dbReference type="InterPro" id="IPR036736">
    <property type="entry name" value="ACP-like_sf"/>
</dbReference>
<evidence type="ECO:0000256" key="1">
    <source>
        <dbReference type="SAM" id="MobiDB-lite"/>
    </source>
</evidence>
<evidence type="ECO:0000313" key="3">
    <source>
        <dbReference type="EMBL" id="MBB5113492.1"/>
    </source>
</evidence>
<dbReference type="GeneID" id="300293896"/>
<dbReference type="InterPro" id="IPR010071">
    <property type="entry name" value="AA_adenyl_dom"/>
</dbReference>
<dbReference type="GO" id="GO:0032259">
    <property type="term" value="P:methylation"/>
    <property type="evidence" value="ECO:0007669"/>
    <property type="project" value="UniProtKB-KW"/>
</dbReference>
<dbReference type="CDD" id="cd05930">
    <property type="entry name" value="A_NRPS"/>
    <property type="match status" value="1"/>
</dbReference>
<dbReference type="Gene3D" id="3.30.300.30">
    <property type="match status" value="2"/>
</dbReference>
<dbReference type="GO" id="GO:0008168">
    <property type="term" value="F:methyltransferase activity"/>
    <property type="evidence" value="ECO:0007669"/>
    <property type="project" value="UniProtKB-KW"/>
</dbReference>
<keyword evidence="3" id="KW-0489">Methyltransferase</keyword>
<proteinExistence type="predicted"/>
<dbReference type="InterPro" id="IPR020845">
    <property type="entry name" value="AMP-binding_CS"/>
</dbReference>
<accession>A0ABR6MDN8</accession>
<dbReference type="SUPFAM" id="SSF56801">
    <property type="entry name" value="Acetyl-CoA synthetase-like"/>
    <property type="match status" value="1"/>
</dbReference>
<evidence type="ECO:0000313" key="4">
    <source>
        <dbReference type="Proteomes" id="UP000618986"/>
    </source>
</evidence>
<reference evidence="3 4" key="1">
    <citation type="submission" date="2020-08" db="EMBL/GenBank/DDBJ databases">
        <title>Sequencing the genomes of 1000 actinobacteria strains.</title>
        <authorList>
            <person name="Klenk H.-P."/>
        </authorList>
    </citation>
    <scope>NUCLEOTIDE SEQUENCE [LARGE SCALE GENOMIC DNA]</scope>
    <source>
        <strain evidence="3 4">DSM 43036</strain>
    </source>
</reference>
<dbReference type="NCBIfam" id="TIGR01733">
    <property type="entry name" value="AA-adenyl-dom"/>
    <property type="match status" value="1"/>
</dbReference>
<dbReference type="PROSITE" id="PS00455">
    <property type="entry name" value="AMP_BINDING"/>
    <property type="match status" value="1"/>
</dbReference>
<organism evidence="3 4">
    <name type="scientific">Micromonospora echinospora</name>
    <name type="common">Micromonospora purpurea</name>
    <dbReference type="NCBI Taxonomy" id="1877"/>
    <lineage>
        <taxon>Bacteria</taxon>
        <taxon>Bacillati</taxon>
        <taxon>Actinomycetota</taxon>
        <taxon>Actinomycetes</taxon>
        <taxon>Micromonosporales</taxon>
        <taxon>Micromonosporaceae</taxon>
        <taxon>Micromonospora</taxon>
    </lineage>
</organism>
<name>A0ABR6MDN8_MICEC</name>
<keyword evidence="4" id="KW-1185">Reference proteome</keyword>
<comment type="caution">
    <text evidence="3">The sequence shown here is derived from an EMBL/GenBank/DDBJ whole genome shotgun (WGS) entry which is preliminary data.</text>
</comment>
<dbReference type="InterPro" id="IPR042099">
    <property type="entry name" value="ANL_N_sf"/>
</dbReference>
<feature type="region of interest" description="Disordered" evidence="1">
    <location>
        <begin position="780"/>
        <end position="802"/>
    </location>
</feature>
<dbReference type="InterPro" id="IPR029063">
    <property type="entry name" value="SAM-dependent_MTases_sf"/>
</dbReference>
<dbReference type="PANTHER" id="PTHR45527">
    <property type="entry name" value="NONRIBOSOMAL PEPTIDE SYNTHETASE"/>
    <property type="match status" value="1"/>
</dbReference>
<keyword evidence="3" id="KW-0808">Transferase</keyword>
<sequence>MTVVSGPRYLTDLVHRPAGADGDRPAIVGPDGELSYAGLWERVGATAELLRRARVGPGDLVGLYLHRSADYVTSLLATLAVGAVAVPVDPELPSGRAEQMLALAAPRLVLYADRPPTVAAPAATRWRDVRTARAGSPVDLTDRAGWLPPEQHAALVLFTSGSTGQPKGVVLHHAGLVNRLAWGHDRFGFTAADRVLHKASIGFDASVHEILSPLIAGGAVVVAGPGLQFDSLGLVRLIQRRAVTTAHFVPTMLRHVLDEPEFAGCVTLRRVLCGGEALDMQLVRRLREVLPCDLFNGYGPSETSVNVSYWDCSEPYAGGIAPIGRIIDGVTAHVLDDDMRPVPDGETGELWIGGVAVGLGYLRDDQRTAERFRPDPARPGARLYRTGDLVRVAPQGFLEFRGRADDQVKIRGVRVEPGEVAAVLRRHPAVHDAVVVTVPDADADADAGPRLVGYVVPQRRQAPAVGGLPRFPLPNGMAVTAASPDEAVFLYRQIFDQAEYARFGVRVGDDAVVLDVGANIGLFSLWASRQARDVRLVAVEPNPDTLPYLRANLGLYAGSASVVEAAVTDVAGTAELTSFPELSYLSGLGADRAGAASDLVRSHYRRGGGDADETEQAALLADARRRLAPVAHVVPTVTLSELLDRFGLDRVDLLKINTEGAELSVLRGLRPEHWPRIRQVCLEVERSSVTMPQVRELLSAAGFEVHEIGDWNVGADADVSYVYAVRPQDRPPAASPRDEPADHLLTTGMLQAYLASALPPAMRPDQLVLVDRLPRLPNGKVARLELPPPPPRHTGAAPEPGSALTDRLREAWRATLGVDAVRDDDTFVALGGHSLTALRMALRVREMAGLEVSPASCLRAGSFADWVARITDASRDVSPAR</sequence>
<dbReference type="PANTHER" id="PTHR45527:SF1">
    <property type="entry name" value="FATTY ACID SYNTHASE"/>
    <property type="match status" value="1"/>
</dbReference>
<dbReference type="InterPro" id="IPR045851">
    <property type="entry name" value="AMP-bd_C_sf"/>
</dbReference>
<gene>
    <name evidence="3" type="ORF">FHU28_003331</name>
</gene>
<dbReference type="Gene3D" id="1.10.1200.10">
    <property type="entry name" value="ACP-like"/>
    <property type="match status" value="1"/>
</dbReference>
<protein>
    <submittedName>
        <fullName evidence="3">Amino acid adenylation domain-containing protein/FkbM family methyltransferase</fullName>
    </submittedName>
</protein>
<dbReference type="Pfam" id="PF00550">
    <property type="entry name" value="PP-binding"/>
    <property type="match status" value="1"/>
</dbReference>
<dbReference type="EMBL" id="JACHJC010000001">
    <property type="protein sequence ID" value="MBB5113492.1"/>
    <property type="molecule type" value="Genomic_DNA"/>
</dbReference>
<dbReference type="InterPro" id="IPR006342">
    <property type="entry name" value="FkbM_mtfrase"/>
</dbReference>
<dbReference type="Gene3D" id="3.40.50.12780">
    <property type="entry name" value="N-terminal domain of ligase-like"/>
    <property type="match status" value="1"/>
</dbReference>
<dbReference type="Pfam" id="PF00501">
    <property type="entry name" value="AMP-binding"/>
    <property type="match status" value="1"/>
</dbReference>
<dbReference type="Pfam" id="PF05050">
    <property type="entry name" value="Methyltransf_21"/>
    <property type="match status" value="1"/>
</dbReference>